<dbReference type="PROSITE" id="PS51318">
    <property type="entry name" value="TAT"/>
    <property type="match status" value="1"/>
</dbReference>
<dbReference type="Pfam" id="PF14155">
    <property type="entry name" value="DUF4307"/>
    <property type="match status" value="1"/>
</dbReference>
<keyword evidence="3" id="KW-1185">Reference proteome</keyword>
<comment type="caution">
    <text evidence="2">The sequence shown here is derived from an EMBL/GenBank/DDBJ whole genome shotgun (WGS) entry which is preliminary data.</text>
</comment>
<evidence type="ECO:0000313" key="2">
    <source>
        <dbReference type="EMBL" id="GIG53634.1"/>
    </source>
</evidence>
<evidence type="ECO:0008006" key="4">
    <source>
        <dbReference type="Google" id="ProtNLM"/>
    </source>
</evidence>
<evidence type="ECO:0000313" key="3">
    <source>
        <dbReference type="Proteomes" id="UP000652354"/>
    </source>
</evidence>
<accession>A0A919UFM9</accession>
<keyword evidence="1" id="KW-0812">Transmembrane</keyword>
<dbReference type="InterPro" id="IPR006311">
    <property type="entry name" value="TAT_signal"/>
</dbReference>
<evidence type="ECO:0000256" key="1">
    <source>
        <dbReference type="SAM" id="Phobius"/>
    </source>
</evidence>
<sequence>MSNPSDAYEDEAADARPRLSRRGWILVVAGLTVLVAIAAWFGLAQASQPVRWQDVGFDPISATEADVTFDVFLYTDQPVTCYVHALNVQYAEVGVGEIEVDPADGAQQRFTVPIPTVEQANSALVRYCSPTP</sequence>
<reference evidence="2" key="1">
    <citation type="submission" date="2021-01" db="EMBL/GenBank/DDBJ databases">
        <title>Whole genome shotgun sequence of Demequina activiva NBRC 110675.</title>
        <authorList>
            <person name="Komaki H."/>
            <person name="Tamura T."/>
        </authorList>
    </citation>
    <scope>NUCLEOTIDE SEQUENCE</scope>
    <source>
        <strain evidence="2">NBRC 110675</strain>
    </source>
</reference>
<dbReference type="AlphaFoldDB" id="A0A919UFM9"/>
<feature type="transmembrane region" description="Helical" evidence="1">
    <location>
        <begin position="24"/>
        <end position="43"/>
    </location>
</feature>
<name>A0A919UFM9_9MICO</name>
<dbReference type="RefSeq" id="WP_203653076.1">
    <property type="nucleotide sequence ID" value="NZ_BONR01000001.1"/>
</dbReference>
<dbReference type="EMBL" id="BONR01000001">
    <property type="protein sequence ID" value="GIG53634.1"/>
    <property type="molecule type" value="Genomic_DNA"/>
</dbReference>
<proteinExistence type="predicted"/>
<protein>
    <recommendedName>
        <fullName evidence="4">DUF4307 domain-containing protein</fullName>
    </recommendedName>
</protein>
<keyword evidence="1" id="KW-0472">Membrane</keyword>
<dbReference type="InterPro" id="IPR025443">
    <property type="entry name" value="DUF4307"/>
</dbReference>
<keyword evidence="1" id="KW-1133">Transmembrane helix</keyword>
<gene>
    <name evidence="2" type="ORF">Dac01nite_03860</name>
</gene>
<organism evidence="2 3">
    <name type="scientific">Demequina activiva</name>
    <dbReference type="NCBI Taxonomy" id="1582364"/>
    <lineage>
        <taxon>Bacteria</taxon>
        <taxon>Bacillati</taxon>
        <taxon>Actinomycetota</taxon>
        <taxon>Actinomycetes</taxon>
        <taxon>Micrococcales</taxon>
        <taxon>Demequinaceae</taxon>
        <taxon>Demequina</taxon>
    </lineage>
</organism>
<dbReference type="Proteomes" id="UP000652354">
    <property type="component" value="Unassembled WGS sequence"/>
</dbReference>